<name>A0AAN8K3X4_PATCE</name>
<dbReference type="SMART" id="SM01177">
    <property type="entry name" value="DUF4210"/>
    <property type="match status" value="1"/>
</dbReference>
<evidence type="ECO:0000313" key="5">
    <source>
        <dbReference type="Proteomes" id="UP001347796"/>
    </source>
</evidence>
<comment type="similarity">
    <text evidence="1">Belongs to the ATOS family.</text>
</comment>
<feature type="region of interest" description="Disordered" evidence="2">
    <location>
        <begin position="234"/>
        <end position="344"/>
    </location>
</feature>
<reference evidence="4 5" key="1">
    <citation type="submission" date="2024-01" db="EMBL/GenBank/DDBJ databases">
        <title>The genome of the rayed Mediterranean limpet Patella caerulea (Linnaeus, 1758).</title>
        <authorList>
            <person name="Anh-Thu Weber A."/>
            <person name="Halstead-Nussloch G."/>
        </authorList>
    </citation>
    <scope>NUCLEOTIDE SEQUENCE [LARGE SCALE GENOMIC DNA]</scope>
    <source>
        <strain evidence="4">AATW-2023a</strain>
        <tissue evidence="4">Whole specimen</tissue>
    </source>
</reference>
<dbReference type="InterPro" id="IPR051506">
    <property type="entry name" value="ATOS_Transcription_Regulators"/>
</dbReference>
<organism evidence="4 5">
    <name type="scientific">Patella caerulea</name>
    <name type="common">Rayed Mediterranean limpet</name>
    <dbReference type="NCBI Taxonomy" id="87958"/>
    <lineage>
        <taxon>Eukaryota</taxon>
        <taxon>Metazoa</taxon>
        <taxon>Spiralia</taxon>
        <taxon>Lophotrochozoa</taxon>
        <taxon>Mollusca</taxon>
        <taxon>Gastropoda</taxon>
        <taxon>Patellogastropoda</taxon>
        <taxon>Patelloidea</taxon>
        <taxon>Patellidae</taxon>
        <taxon>Patella</taxon>
    </lineage>
</organism>
<dbReference type="AlphaFoldDB" id="A0AAN8K3X4"/>
<protein>
    <recommendedName>
        <fullName evidence="3">Atos-like conserved domain-containing protein</fullName>
    </recommendedName>
</protein>
<evidence type="ECO:0000256" key="1">
    <source>
        <dbReference type="ARBA" id="ARBA00034497"/>
    </source>
</evidence>
<feature type="compositionally biased region" description="Polar residues" evidence="2">
    <location>
        <begin position="329"/>
        <end position="344"/>
    </location>
</feature>
<feature type="region of interest" description="Disordered" evidence="2">
    <location>
        <begin position="747"/>
        <end position="767"/>
    </location>
</feature>
<evidence type="ECO:0000313" key="4">
    <source>
        <dbReference type="EMBL" id="KAK6184643.1"/>
    </source>
</evidence>
<dbReference type="Pfam" id="PF13915">
    <property type="entry name" value="DUF4210"/>
    <property type="match status" value="1"/>
</dbReference>
<dbReference type="PANTHER" id="PTHR13199">
    <property type="entry name" value="GH03947P"/>
    <property type="match status" value="1"/>
</dbReference>
<feature type="compositionally biased region" description="Polar residues" evidence="2">
    <location>
        <begin position="747"/>
        <end position="758"/>
    </location>
</feature>
<sequence>MKPERDVEFCDMDVVVRDPREVLEEIGLLILEARTPDQSVKGRREGSHCPTVQGGGSHLCLQEKEECSRAAEVKNRMHCAWRNSVPTYIDVFLLPGCKHGQEEASMVEGLAGSMKEKSILLERWYIEIMKKRHEKIEGSVSSSFLVQAVRSYLHFSQLSSWLLSTGGTLSLSIVYRLSAPGEGVTEQFHENPDFHTFPKAEFTDVGLSITVEALPRQPEIPTLICSQESSQIYPSSKKGRVSPKNKTESKMRENIIGTEQHIPPNYLDKVYHQYEPSTKARHHSKTEPKKDSKINEPGCGCVSPQERSPRQSTHRHSSTVTSSKRSATPTDKASTSTQNLLTGQGCSTSHLASVQYCDQRKSPSRQIFRDNLLPLKQEYPSSNLQVTDNSSKRLHSPKILLATATGTSVDCTKKKRLDLNEAEACVSWEKDYLSAKIKPMDINEYLTNLQNYSFSYSSQSDNLSDEYTPRCKFYIGENCDLKPTSCASTEEVETPLKRQRERKPSFEEVPRKLFAQSLSDSSEIQPAIRTDQSENGFCHTCDKEHSQSEKGFFTCYDKKTKKSENGFYLRYPKESSNGHTSETEVENGVQKVTDLLDKFSVEDQYNIFKTGSNDVFFDSGLHLEDDNCDKDVYNTSQLNSSASLHDSCLEKSQSLSEAPLFPTTSKCDIDTAYTKHCHNSPKRAFSVPDYSSDNEVAVTNGFSLCKTDDNTKQDKSPLNKVLNSPTIEDIMSFRRHLTKSASMMFNQRTGLPSQSSPAPTKRKSGRFDYDSTLTNARAIKYALSCSKLALASEGDGDQILEESGRVLSTSAPASTNCLLGNFEESILNGRIEPIGAVDGFTAEIGASGSFCPKHLVLPVSAYFFKLSDDNAPSPYLGHINLETLGKRGYHIPKKGTVQVTLFNPNKTVVKMFVVMYDMTDMPPRSQTFIRQRTLYMPVESNSSEPSYLRYLIHLRFASTKSSKVYLHTDLRLIFARDKFEFDKKVAQYELRSFTEGPTKPKYSPKR</sequence>
<dbReference type="PANTHER" id="PTHR13199:SF11">
    <property type="entry name" value="PROTEIN ATOSSA"/>
    <property type="match status" value="1"/>
</dbReference>
<feature type="compositionally biased region" description="Low complexity" evidence="2">
    <location>
        <begin position="318"/>
        <end position="328"/>
    </location>
</feature>
<dbReference type="InterPro" id="IPR025261">
    <property type="entry name" value="Atos-like_cons_dom"/>
</dbReference>
<feature type="compositionally biased region" description="Basic and acidic residues" evidence="2">
    <location>
        <begin position="285"/>
        <end position="294"/>
    </location>
</feature>
<dbReference type="Pfam" id="PF13889">
    <property type="entry name" value="Chromosome_seg"/>
    <property type="match status" value="1"/>
</dbReference>
<dbReference type="EMBL" id="JAZGQO010000006">
    <property type="protein sequence ID" value="KAK6184643.1"/>
    <property type="molecule type" value="Genomic_DNA"/>
</dbReference>
<dbReference type="Proteomes" id="UP001347796">
    <property type="component" value="Unassembled WGS sequence"/>
</dbReference>
<keyword evidence="5" id="KW-1185">Reference proteome</keyword>
<accession>A0AAN8K3X4</accession>
<feature type="domain" description="Atos-like conserved" evidence="3">
    <location>
        <begin position="818"/>
        <end position="876"/>
    </location>
</feature>
<comment type="caution">
    <text evidence="4">The sequence shown here is derived from an EMBL/GenBank/DDBJ whole genome shotgun (WGS) entry which is preliminary data.</text>
</comment>
<evidence type="ECO:0000259" key="3">
    <source>
        <dbReference type="SMART" id="SM01177"/>
    </source>
</evidence>
<proteinExistence type="inferred from homology"/>
<gene>
    <name evidence="4" type="ORF">SNE40_007077</name>
</gene>
<evidence type="ECO:0000256" key="2">
    <source>
        <dbReference type="SAM" id="MobiDB-lite"/>
    </source>
</evidence>
<dbReference type="InterPro" id="IPR033473">
    <property type="entry name" value="Atos-like_C"/>
</dbReference>